<accession>A0ABS1J7W4</accession>
<dbReference type="RefSeq" id="WP_201632463.1">
    <property type="nucleotide sequence ID" value="NZ_JAEQNB010000001.1"/>
</dbReference>
<dbReference type="InterPro" id="IPR001753">
    <property type="entry name" value="Enoyl-CoA_hydra/iso"/>
</dbReference>
<protein>
    <submittedName>
        <fullName evidence="1">Enoyl-CoA hydratase/isomerase family protein</fullName>
    </submittedName>
</protein>
<dbReference type="PANTHER" id="PTHR11941">
    <property type="entry name" value="ENOYL-COA HYDRATASE-RELATED"/>
    <property type="match status" value="1"/>
</dbReference>
<dbReference type="CDD" id="cd06558">
    <property type="entry name" value="crotonase-like"/>
    <property type="match status" value="1"/>
</dbReference>
<dbReference type="Proteomes" id="UP000602284">
    <property type="component" value="Unassembled WGS sequence"/>
</dbReference>
<evidence type="ECO:0000313" key="2">
    <source>
        <dbReference type="Proteomes" id="UP000602284"/>
    </source>
</evidence>
<evidence type="ECO:0000313" key="1">
    <source>
        <dbReference type="EMBL" id="MBL0386317.1"/>
    </source>
</evidence>
<dbReference type="PANTHER" id="PTHR11941:SF54">
    <property type="entry name" value="ENOYL-COA HYDRATASE, MITOCHONDRIAL"/>
    <property type="match status" value="1"/>
</dbReference>
<sequence>MNDVVRYESFPTDGLAILRIDRPDASNAVNTAVMEGLSIGLDRAREDDSVRVLILTGTGTRTFVAGGDLKEFHSELKTEEQVYEKMSQMRHVLEKIAQFPKPVIAAVNGAARGGGGEVAASCHFRIGSETSTVGFIQVKLGIAPGWGGGVLLQKIVGRQQALRMILTGEVIDAHRAREIGFFDEVVPAEDVLEAAKKFSAQIAGNSAGAVQSLLQLLNEMEDLPLHDAMERETALCSRLWMTPEHDAAVDAFLTRKKG</sequence>
<dbReference type="SUPFAM" id="SSF52096">
    <property type="entry name" value="ClpP/crotonase"/>
    <property type="match status" value="1"/>
</dbReference>
<keyword evidence="2" id="KW-1185">Reference proteome</keyword>
<reference evidence="1 2" key="1">
    <citation type="submission" date="2021-01" db="EMBL/GenBank/DDBJ databases">
        <title>Tumebacillus sp. strain ITR2 16S ribosomal RNA gene Genome sequencing and assembly.</title>
        <authorList>
            <person name="Kang M."/>
        </authorList>
    </citation>
    <scope>NUCLEOTIDE SEQUENCE [LARGE SCALE GENOMIC DNA]</scope>
    <source>
        <strain evidence="1 2">ITR2</strain>
    </source>
</reference>
<dbReference type="Pfam" id="PF00378">
    <property type="entry name" value="ECH_1"/>
    <property type="match status" value="1"/>
</dbReference>
<dbReference type="EMBL" id="JAEQNB010000001">
    <property type="protein sequence ID" value="MBL0386317.1"/>
    <property type="molecule type" value="Genomic_DNA"/>
</dbReference>
<name>A0ABS1J7W4_9BACL</name>
<organism evidence="1 2">
    <name type="scientific">Tumebacillus amylolyticus</name>
    <dbReference type="NCBI Taxonomy" id="2801339"/>
    <lineage>
        <taxon>Bacteria</taxon>
        <taxon>Bacillati</taxon>
        <taxon>Bacillota</taxon>
        <taxon>Bacilli</taxon>
        <taxon>Bacillales</taxon>
        <taxon>Alicyclobacillaceae</taxon>
        <taxon>Tumebacillus</taxon>
    </lineage>
</organism>
<dbReference type="Gene3D" id="3.90.226.10">
    <property type="entry name" value="2-enoyl-CoA Hydratase, Chain A, domain 1"/>
    <property type="match status" value="1"/>
</dbReference>
<proteinExistence type="predicted"/>
<gene>
    <name evidence="1" type="ORF">JJB07_06570</name>
</gene>
<comment type="caution">
    <text evidence="1">The sequence shown here is derived from an EMBL/GenBank/DDBJ whole genome shotgun (WGS) entry which is preliminary data.</text>
</comment>
<dbReference type="InterPro" id="IPR029045">
    <property type="entry name" value="ClpP/crotonase-like_dom_sf"/>
</dbReference>